<feature type="coiled-coil region" evidence="9">
    <location>
        <begin position="463"/>
        <end position="490"/>
    </location>
</feature>
<dbReference type="Gene3D" id="3.40.1080.10">
    <property type="entry name" value="Glutaconate Coenzyme A-transferase"/>
    <property type="match status" value="2"/>
</dbReference>
<feature type="region of interest" description="Disordered" evidence="10">
    <location>
        <begin position="820"/>
        <end position="848"/>
    </location>
</feature>
<evidence type="ECO:0000256" key="2">
    <source>
        <dbReference type="ARBA" id="ARBA00007163"/>
    </source>
</evidence>
<dbReference type="PANTHER" id="PTHR13707">
    <property type="entry name" value="KETOACID-COENZYME A TRANSFERASE"/>
    <property type="match status" value="1"/>
</dbReference>
<dbReference type="InterPro" id="IPR037171">
    <property type="entry name" value="NagB/RpiA_transferase-like"/>
</dbReference>
<evidence type="ECO:0000256" key="4">
    <source>
        <dbReference type="ARBA" id="ARBA00023015"/>
    </source>
</evidence>
<name>A0A401L682_ASPAW</name>
<evidence type="ECO:0000313" key="14">
    <source>
        <dbReference type="Proteomes" id="UP000286921"/>
    </source>
</evidence>
<keyword evidence="7" id="KW-0834">Unfolded protein response</keyword>
<dbReference type="GO" id="GO:0006986">
    <property type="term" value="P:response to unfolded protein"/>
    <property type="evidence" value="ECO:0007669"/>
    <property type="project" value="UniProtKB-KW"/>
</dbReference>
<evidence type="ECO:0000256" key="6">
    <source>
        <dbReference type="ARBA" id="ARBA00023163"/>
    </source>
</evidence>
<gene>
    <name evidence="13" type="ORF">AAWM_09956</name>
</gene>
<dbReference type="InterPro" id="IPR001138">
    <property type="entry name" value="Zn2Cys6_DnaBD"/>
</dbReference>
<dbReference type="PROSITE" id="PS00463">
    <property type="entry name" value="ZN2_CY6_FUNGAL_1"/>
    <property type="match status" value="1"/>
</dbReference>
<dbReference type="PROSITE" id="PS50217">
    <property type="entry name" value="BZIP"/>
    <property type="match status" value="1"/>
</dbReference>
<dbReference type="SUPFAM" id="SSF100950">
    <property type="entry name" value="NagB/RpiA/CoA transferase-like"/>
    <property type="match status" value="2"/>
</dbReference>
<dbReference type="Gene3D" id="4.10.240.10">
    <property type="entry name" value="Zn(2)-C6 fungal-type DNA-binding domain"/>
    <property type="match status" value="1"/>
</dbReference>
<feature type="compositionally biased region" description="Polar residues" evidence="10">
    <location>
        <begin position="26"/>
        <end position="38"/>
    </location>
</feature>
<feature type="region of interest" description="Disordered" evidence="10">
    <location>
        <begin position="146"/>
        <end position="168"/>
    </location>
</feature>
<dbReference type="EMBL" id="BDHI01000028">
    <property type="protein sequence ID" value="GCB27071.1"/>
    <property type="molecule type" value="Genomic_DNA"/>
</dbReference>
<evidence type="ECO:0000259" key="12">
    <source>
        <dbReference type="PROSITE" id="PS50217"/>
    </source>
</evidence>
<reference evidence="13 14" key="1">
    <citation type="submission" date="2016-09" db="EMBL/GenBank/DDBJ databases">
        <title>Aspergillus awamori IFM 58123T.</title>
        <authorList>
            <person name="Kusuya Y."/>
            <person name="Shimizu M."/>
            <person name="Takahashi H."/>
            <person name="Yaguchi T."/>
        </authorList>
    </citation>
    <scope>NUCLEOTIDE SEQUENCE [LARGE SCALE GENOMIC DNA]</scope>
    <source>
        <strain evidence="13 14">IFM 58123</strain>
    </source>
</reference>
<dbReference type="GO" id="GO:0008410">
    <property type="term" value="F:CoA-transferase activity"/>
    <property type="evidence" value="ECO:0007669"/>
    <property type="project" value="InterPro"/>
</dbReference>
<dbReference type="SUPFAM" id="SSF57701">
    <property type="entry name" value="Zn2/Cys6 DNA-binding domain"/>
    <property type="match status" value="1"/>
</dbReference>
<evidence type="ECO:0000256" key="1">
    <source>
        <dbReference type="ARBA" id="ARBA00004123"/>
    </source>
</evidence>
<dbReference type="NCBIfam" id="TIGR02429">
    <property type="entry name" value="pcaI_scoA_fam"/>
    <property type="match status" value="1"/>
</dbReference>
<keyword evidence="6" id="KW-0804">Transcription</keyword>
<sequence>MEEAFSPVDSLAGSPTPELPLLTVSPADTSLDDSSVQAGETKAEEKKPVKKRKSWGQELPVPKTNLPPRKRAKTEDEKEQRRIERVLRNRAAAQTSRERKRLEMEKLENEKIQMEQQNQFLLQRLSQMEAENNRLNQQVAQLSAEVRGSRGNTPKPGSPVSASPTLTPTLFKQERDEIPLERIPFPTPSITDYSPTLRPSTLAESSDVTQHPAAVLCDLQCPSLDSKEKEVPSLSLTSAQTLNLTLPMILQLLFLTMTSTAYSTLIHPLGQILQSLKTGSPLTFSTEEIYQHFHLILWLISTPNLLASKASSRPTVFRMRLLARLLACNPALARPLRDATGRALQLAVSEQFRQGDASAVDGNGVQWSWESLLTLAWTIDLLEQPGRRKRILSGWSGTSARSGYGNRDDVATQSPALPSRLSVRSGLDVASRSIPSRALSSFFVTMVRKDPIFEARTNVKLHSNRLKKEAARAEATFKSEKAKADKAMKNREFQIARIHAASAVREKRRQVTLKAEAARADVIINELKAAQSTRDTSRTLALASRGLDAASKSVNLESLVSHANNFLARSEDFKIASSAIEDVAQGVSLQENGAEGEADVDRLMEQLADDAGVDLRMALEQDAAAAPKEEVKAPKQVDTELEDGSAALDPNKASHGRQAACLNCRKSKVRCNRGQDDASCSRCKQANVECIIPSHHVGRQKGVKKYALNALIFRGPQADMVKTSKRKGLEKALHQIEQAIKRPRSNASGSEAAQKLISDLQEMLSNTREQQLHSEADDQSEDRSYTYHSPRDNNFGDNLSLDDAENPLQLLARASDLQLSPNEARDAHRWPPSTFPQPTGMLPSSTEGSDPAAQSYFVPIRANLDVGPDIDPIDIGLVTPSEAESLFSLYVQCCVLRFVATWLTIDASFYQNLAHTRWGLDPLVHTVSFVRTQSAFLFTSIMAAAALFLPSATALSKRLSRHCKSLAHNVIARRHRSVEIVLAFMVNVPWMEPGSCLGDDDTCSYIAMALAVALDLSLNKIVLPSTSFEHSLLRRLAKAETIDAKRALYMDRFDGIEPNSAWGRRLLRRRERTWIALFVLERGVCLARGRSYTVPSTALINYCDKWHVSDFADSRDGPMNSMAVLRRNLDGLFLRVKANCDSHQVADAGSEVAQSIKNMIESFYDKWYEIWAPEIGEGHSRSLPPYVEILVTHTRLSTYGGVINHPTAPLEVKRFFRAAGLSSALNVLRAAIQGESRLKSMPNNTVIMISFAACSALSLSVMPEDSRSSLAPSVHNLIEETAGVLERIGATTRHRNGASVLYGRFLRALVRRAPVSAGSQNLKVETGPLQPPPDLDGYCPVASGTQPSSIPTSFIWPEPLRFSAMSDDQIIDAVNRAGTAFGTTVPDVPLDDLMTWDCHEENGNHSIIRVGLVTKVDCSSAMLSTVATFSEPQAPRAPKIDRAASKLFKDADAAVADLKSGSIILSSGFGLCGVAETLISAIHRRGADNLHSLTAVSNNAGLAGKGGLSTLTQAGQVNRLILSYLGNNKALEKKYLTGNIAIELCPQGSLAERLRAGGAGIPAFYTPTGVHTLLQKGEIPVRVDESGKVLERGKPRETREFNGKTYMMETALNGDVAILRAWKVDAAGNCVFRYTTKAFGPIMAKAAALTIVEAENIVPVGSIDPNDVDLPGIFVDRIVPATDEKHIEIKKLRSDKGDDANKKAEDAATVLRNRIAKRAARELKQGYYVNLGVGIPTLAPSFLPEDVKVWIQSENGILGMGPYPTEEEVDADIINAGKETVTLVPGAATFDSSESFGMIRGGHVDVSILGALQVSANGDLANYMIPGKVFKGMGGAMDLISNPEKTKIVVATSHTAKDGSPKIVDQCSLPLTGANCVSTIITELCVFQVDRTKGELLLTELAPGVEVEEIQDKTGAKFSVAENLEIME</sequence>
<comment type="similarity">
    <text evidence="2">Belongs to the bZIP family.</text>
</comment>
<dbReference type="Pfam" id="PF07716">
    <property type="entry name" value="bZIP_2"/>
    <property type="match status" value="1"/>
</dbReference>
<dbReference type="InterPro" id="IPR012792">
    <property type="entry name" value="3-oxoacid_CoA-transf_A"/>
</dbReference>
<organism evidence="13 14">
    <name type="scientific">Aspergillus awamori</name>
    <name type="common">Black koji mold</name>
    <dbReference type="NCBI Taxonomy" id="105351"/>
    <lineage>
        <taxon>Eukaryota</taxon>
        <taxon>Fungi</taxon>
        <taxon>Dikarya</taxon>
        <taxon>Ascomycota</taxon>
        <taxon>Pezizomycotina</taxon>
        <taxon>Eurotiomycetes</taxon>
        <taxon>Eurotiomycetidae</taxon>
        <taxon>Eurotiales</taxon>
        <taxon>Aspergillaceae</taxon>
        <taxon>Aspergillus</taxon>
    </lineage>
</organism>
<dbReference type="CDD" id="cd14710">
    <property type="entry name" value="bZIP_HAC1-like"/>
    <property type="match status" value="1"/>
</dbReference>
<dbReference type="GO" id="GO:0008270">
    <property type="term" value="F:zinc ion binding"/>
    <property type="evidence" value="ECO:0007669"/>
    <property type="project" value="InterPro"/>
</dbReference>
<keyword evidence="5" id="KW-0238">DNA-binding</keyword>
<feature type="region of interest" description="Disordered" evidence="10">
    <location>
        <begin position="768"/>
        <end position="802"/>
    </location>
</feature>
<keyword evidence="9" id="KW-0175">Coiled coil</keyword>
<dbReference type="PANTHER" id="PTHR13707:SF60">
    <property type="entry name" value="ACETATE COA-TRANSFERASE SUBUNIT ALPHA"/>
    <property type="match status" value="1"/>
</dbReference>
<dbReference type="InterPro" id="IPR012791">
    <property type="entry name" value="3-oxoacid_CoA-transf_B"/>
</dbReference>
<keyword evidence="3 13" id="KW-0808">Transferase</keyword>
<evidence type="ECO:0000313" key="13">
    <source>
        <dbReference type="EMBL" id="GCB27071.1"/>
    </source>
</evidence>
<dbReference type="CDD" id="cd00067">
    <property type="entry name" value="GAL4"/>
    <property type="match status" value="1"/>
</dbReference>
<evidence type="ECO:0000256" key="3">
    <source>
        <dbReference type="ARBA" id="ARBA00022679"/>
    </source>
</evidence>
<keyword evidence="8" id="KW-0539">Nucleus</keyword>
<dbReference type="Pfam" id="PF00172">
    <property type="entry name" value="Zn_clus"/>
    <property type="match status" value="1"/>
</dbReference>
<dbReference type="InterPro" id="IPR046347">
    <property type="entry name" value="bZIP_sf"/>
</dbReference>
<evidence type="ECO:0000256" key="10">
    <source>
        <dbReference type="SAM" id="MobiDB-lite"/>
    </source>
</evidence>
<dbReference type="InterPro" id="IPR036864">
    <property type="entry name" value="Zn2-C6_fun-type_DNA-bd_sf"/>
</dbReference>
<evidence type="ECO:0000256" key="8">
    <source>
        <dbReference type="ARBA" id="ARBA00023242"/>
    </source>
</evidence>
<dbReference type="GO" id="GO:0000981">
    <property type="term" value="F:DNA-binding transcription factor activity, RNA polymerase II-specific"/>
    <property type="evidence" value="ECO:0007669"/>
    <property type="project" value="InterPro"/>
</dbReference>
<proteinExistence type="inferred from homology"/>
<keyword evidence="14" id="KW-1185">Reference proteome</keyword>
<dbReference type="Gene3D" id="6.10.140.1230">
    <property type="match status" value="1"/>
</dbReference>
<dbReference type="Proteomes" id="UP000286921">
    <property type="component" value="Unassembled WGS sequence"/>
</dbReference>
<keyword evidence="4" id="KW-0805">Transcription regulation</keyword>
<dbReference type="InterPro" id="IPR004827">
    <property type="entry name" value="bZIP"/>
</dbReference>
<evidence type="ECO:0000259" key="11">
    <source>
        <dbReference type="PROSITE" id="PS50048"/>
    </source>
</evidence>
<dbReference type="SMART" id="SM00882">
    <property type="entry name" value="CoA_trans"/>
    <property type="match status" value="2"/>
</dbReference>
<comment type="caution">
    <text evidence="13">The sequence shown here is derived from an EMBL/GenBank/DDBJ whole genome shotgun (WGS) entry which is preliminary data.</text>
</comment>
<dbReference type="SMART" id="SM00338">
    <property type="entry name" value="BRLZ"/>
    <property type="match status" value="1"/>
</dbReference>
<dbReference type="SMART" id="SM00066">
    <property type="entry name" value="GAL4"/>
    <property type="match status" value="1"/>
</dbReference>
<evidence type="ECO:0000256" key="5">
    <source>
        <dbReference type="ARBA" id="ARBA00023125"/>
    </source>
</evidence>
<dbReference type="CDD" id="cd12148">
    <property type="entry name" value="fungal_TF_MHR"/>
    <property type="match status" value="1"/>
</dbReference>
<feature type="domain" description="BZIP" evidence="12">
    <location>
        <begin position="79"/>
        <end position="142"/>
    </location>
</feature>
<dbReference type="NCBIfam" id="TIGR02428">
    <property type="entry name" value="pcaJ_scoB_fam"/>
    <property type="match status" value="1"/>
</dbReference>
<dbReference type="STRING" id="105351.A0A401L682"/>
<dbReference type="GO" id="GO:0005634">
    <property type="term" value="C:nucleus"/>
    <property type="evidence" value="ECO:0007669"/>
    <property type="project" value="UniProtKB-SubCell"/>
</dbReference>
<evidence type="ECO:0000256" key="7">
    <source>
        <dbReference type="ARBA" id="ARBA00023230"/>
    </source>
</evidence>
<dbReference type="FunFam" id="1.20.5.170:FF:000101">
    <property type="entry name" value="BZIP transcription factor HacA"/>
    <property type="match status" value="1"/>
</dbReference>
<protein>
    <submittedName>
        <fullName evidence="13">Succinyl-CoA:3-ketoacid coenzyme A transferase 1, mitochondrial</fullName>
    </submittedName>
</protein>
<comment type="subcellular location">
    <subcellularLocation>
        <location evidence="1">Nucleus</location>
    </subcellularLocation>
</comment>
<dbReference type="Gene3D" id="1.20.5.170">
    <property type="match status" value="1"/>
</dbReference>
<accession>A0A401L682</accession>
<dbReference type="GO" id="GO:0003677">
    <property type="term" value="F:DNA binding"/>
    <property type="evidence" value="ECO:0007669"/>
    <property type="project" value="UniProtKB-KW"/>
</dbReference>
<dbReference type="SUPFAM" id="SSF57959">
    <property type="entry name" value="Leucine zipper domain"/>
    <property type="match status" value="1"/>
</dbReference>
<evidence type="ECO:0000256" key="9">
    <source>
        <dbReference type="SAM" id="Coils"/>
    </source>
</evidence>
<dbReference type="PROSITE" id="PS50048">
    <property type="entry name" value="ZN2_CY6_FUNGAL_2"/>
    <property type="match status" value="1"/>
</dbReference>
<feature type="domain" description="Zn(2)-C6 fungal-type" evidence="11">
    <location>
        <begin position="660"/>
        <end position="692"/>
    </location>
</feature>
<dbReference type="InterPro" id="IPR004165">
    <property type="entry name" value="CoA_trans_fam_I"/>
</dbReference>
<feature type="compositionally biased region" description="Basic and acidic residues" evidence="10">
    <location>
        <begin position="770"/>
        <end position="791"/>
    </location>
</feature>
<feature type="compositionally biased region" description="Basic and acidic residues" evidence="10">
    <location>
        <begin position="73"/>
        <end position="82"/>
    </location>
</feature>
<feature type="region of interest" description="Disordered" evidence="10">
    <location>
        <begin position="1"/>
        <end position="82"/>
    </location>
</feature>
<dbReference type="Pfam" id="PF01144">
    <property type="entry name" value="CoA_trans"/>
    <property type="match status" value="2"/>
</dbReference>
<dbReference type="PROSITE" id="PS00036">
    <property type="entry name" value="BZIP_BASIC"/>
    <property type="match status" value="1"/>
</dbReference>